<proteinExistence type="predicted"/>
<dbReference type="OrthoDB" id="6157330at2759"/>
<feature type="compositionally biased region" description="Polar residues" evidence="3">
    <location>
        <begin position="416"/>
        <end position="432"/>
    </location>
</feature>
<dbReference type="AlphaFoldDB" id="A0A8B6EDV3"/>
<dbReference type="InterPro" id="IPR036028">
    <property type="entry name" value="SH3-like_dom_sf"/>
</dbReference>
<evidence type="ECO:0000256" key="2">
    <source>
        <dbReference type="PROSITE-ProRule" id="PRU00192"/>
    </source>
</evidence>
<dbReference type="Gene3D" id="2.30.30.40">
    <property type="entry name" value="SH3 Domains"/>
    <property type="match status" value="1"/>
</dbReference>
<keyword evidence="6" id="KW-1185">Reference proteome</keyword>
<evidence type="ECO:0000313" key="6">
    <source>
        <dbReference type="Proteomes" id="UP000596742"/>
    </source>
</evidence>
<dbReference type="InterPro" id="IPR001452">
    <property type="entry name" value="SH3_domain"/>
</dbReference>
<dbReference type="GO" id="GO:0003779">
    <property type="term" value="F:actin binding"/>
    <property type="evidence" value="ECO:0007669"/>
    <property type="project" value="TreeGrafter"/>
</dbReference>
<protein>
    <submittedName>
        <fullName evidence="5">Epidermal growth factor receptor kinase substrate 8</fullName>
    </submittedName>
</protein>
<dbReference type="GO" id="GO:0035023">
    <property type="term" value="P:regulation of Rho protein signal transduction"/>
    <property type="evidence" value="ECO:0007669"/>
    <property type="project" value="TreeGrafter"/>
</dbReference>
<dbReference type="Pfam" id="PF07653">
    <property type="entry name" value="SH3_2"/>
    <property type="match status" value="1"/>
</dbReference>
<organism evidence="5 6">
    <name type="scientific">Mytilus galloprovincialis</name>
    <name type="common">Mediterranean mussel</name>
    <dbReference type="NCBI Taxonomy" id="29158"/>
    <lineage>
        <taxon>Eukaryota</taxon>
        <taxon>Metazoa</taxon>
        <taxon>Spiralia</taxon>
        <taxon>Lophotrochozoa</taxon>
        <taxon>Mollusca</taxon>
        <taxon>Bivalvia</taxon>
        <taxon>Autobranchia</taxon>
        <taxon>Pteriomorphia</taxon>
        <taxon>Mytilida</taxon>
        <taxon>Mytiloidea</taxon>
        <taxon>Mytilidae</taxon>
        <taxon>Mytilinae</taxon>
        <taxon>Mytilus</taxon>
    </lineage>
</organism>
<evidence type="ECO:0000259" key="4">
    <source>
        <dbReference type="PROSITE" id="PS50002"/>
    </source>
</evidence>
<dbReference type="PANTHER" id="PTHR12287">
    <property type="entry name" value="EPIDERMAL GROWTH FACTOR RECEPTOR KINASE SUBSTRATE EPS8-RELATED PROTEIN"/>
    <property type="match status" value="1"/>
</dbReference>
<dbReference type="GO" id="GO:0016301">
    <property type="term" value="F:kinase activity"/>
    <property type="evidence" value="ECO:0007669"/>
    <property type="project" value="UniProtKB-KW"/>
</dbReference>
<dbReference type="GO" id="GO:0005886">
    <property type="term" value="C:plasma membrane"/>
    <property type="evidence" value="ECO:0007669"/>
    <property type="project" value="TreeGrafter"/>
</dbReference>
<comment type="caution">
    <text evidence="5">The sequence shown here is derived from an EMBL/GenBank/DDBJ whole genome shotgun (WGS) entry which is preliminary data.</text>
</comment>
<dbReference type="InterPro" id="IPR039801">
    <property type="entry name" value="EPS8-like"/>
</dbReference>
<reference evidence="5" key="1">
    <citation type="submission" date="2018-11" db="EMBL/GenBank/DDBJ databases">
        <authorList>
            <person name="Alioto T."/>
            <person name="Alioto T."/>
        </authorList>
    </citation>
    <scope>NUCLEOTIDE SEQUENCE</scope>
</reference>
<dbReference type="InterPro" id="IPR011993">
    <property type="entry name" value="PH-like_dom_sf"/>
</dbReference>
<evidence type="ECO:0000256" key="3">
    <source>
        <dbReference type="SAM" id="MobiDB-lite"/>
    </source>
</evidence>
<dbReference type="SUPFAM" id="SSF50044">
    <property type="entry name" value="SH3-domain"/>
    <property type="match status" value="1"/>
</dbReference>
<accession>A0A8B6EDV3</accession>
<name>A0A8B6EDV3_MYTGA</name>
<evidence type="ECO:0000313" key="5">
    <source>
        <dbReference type="EMBL" id="VDI32630.1"/>
    </source>
</evidence>
<keyword evidence="1 2" id="KW-0728">SH3 domain</keyword>
<gene>
    <name evidence="5" type="ORF">MGAL_10B029407</name>
</gene>
<dbReference type="SUPFAM" id="SSF52540">
    <property type="entry name" value="P-loop containing nucleoside triphosphate hydrolases"/>
    <property type="match status" value="1"/>
</dbReference>
<feature type="domain" description="SH3" evidence="4">
    <location>
        <begin position="205"/>
        <end position="264"/>
    </location>
</feature>
<dbReference type="PANTHER" id="PTHR12287:SF23">
    <property type="entry name" value="AROUSER, ISOFORM A-RELATED"/>
    <property type="match status" value="1"/>
</dbReference>
<dbReference type="EMBL" id="UYJE01004935">
    <property type="protein sequence ID" value="VDI32630.1"/>
    <property type="molecule type" value="Genomic_DNA"/>
</dbReference>
<dbReference type="InterPro" id="IPR027417">
    <property type="entry name" value="P-loop_NTPase"/>
</dbReference>
<dbReference type="PROSITE" id="PS50002">
    <property type="entry name" value="SH3"/>
    <property type="match status" value="1"/>
</dbReference>
<keyword evidence="5" id="KW-0808">Transferase</keyword>
<dbReference type="Proteomes" id="UP000596742">
    <property type="component" value="Unassembled WGS sequence"/>
</dbReference>
<sequence length="572" mass="65386">MELFDKIKDMAPTFELAHLATFSSRTGVIQPDDGFRKLRKMGTGIHAMKCVMIIERRSNVIEINEHNGEQLENFPLELVLQPTAVSKKVKGETMNLIMFTTLEELGKHKRRYDLHIFRSITAPAKDIVDELLEAKESHSNVFSLSRPQNNNAFKEEVRTSNAKIRTVKDSQSEELQDGSFYQLRSMYLKSRAQKNREFKKELQMKNAKIYKVTQERIGRNKKEITVERGAIVEVLDDTRNWWKLRNYEGDAGYAPYTYLQKAEDEYSDTDNEDDRTNIETDTKNIIDDGEDSDFSNTGQFIQTTGKQEHFAALSWIGDPSEFKVILSKGMYQSFDNRVFLCGACNCGKSTLASVLIGDVIPLTWKSTDGLVVYFGRNGIHLKTAEMIPLKDGSGGHAVFSSVLRGQPNVLEKNKSSVENSKTGVRNSVTRSNSTEEVEEDEKEKTVHIPDNTITYSSHPAPTKDRNQIIHNEKDCTQDKTDVVPDVSKLDHYTVREDILEEIRKGRYVIEVAPSDLVDFGGQRSYDMTHQLFIQHRGSFIIMFNGRYKLKTPLKEYPQGDVTSECKYRLSEY</sequence>
<evidence type="ECO:0000256" key="1">
    <source>
        <dbReference type="ARBA" id="ARBA00022443"/>
    </source>
</evidence>
<dbReference type="Gene3D" id="2.30.29.30">
    <property type="entry name" value="Pleckstrin-homology domain (PH domain)/Phosphotyrosine-binding domain (PTB)"/>
    <property type="match status" value="1"/>
</dbReference>
<dbReference type="SUPFAM" id="SSF50729">
    <property type="entry name" value="PH domain-like"/>
    <property type="match status" value="1"/>
</dbReference>
<feature type="region of interest" description="Disordered" evidence="3">
    <location>
        <begin position="413"/>
        <end position="445"/>
    </location>
</feature>
<keyword evidence="5" id="KW-0418">Kinase</keyword>
<keyword evidence="5" id="KW-0675">Receptor</keyword>
<dbReference type="SMART" id="SM00326">
    <property type="entry name" value="SH3"/>
    <property type="match status" value="1"/>
</dbReference>
<dbReference type="GO" id="GO:0007266">
    <property type="term" value="P:Rho protein signal transduction"/>
    <property type="evidence" value="ECO:0007669"/>
    <property type="project" value="TreeGrafter"/>
</dbReference>